<dbReference type="EMBL" id="BPLR01020573">
    <property type="protein sequence ID" value="GIX80154.1"/>
    <property type="molecule type" value="Genomic_DNA"/>
</dbReference>
<sequence length="70" mass="7455">MSCQSLRLEGPQGLLNEVAVVCAASAFRGMSGGLLLMSVIRQLLMTDLLGYPEQCSSIISAPRGQFFSGF</sequence>
<keyword evidence="2" id="KW-1185">Reference proteome</keyword>
<dbReference type="AlphaFoldDB" id="A0AAV4N614"/>
<evidence type="ECO:0000313" key="2">
    <source>
        <dbReference type="Proteomes" id="UP001054945"/>
    </source>
</evidence>
<comment type="caution">
    <text evidence="1">The sequence shown here is derived from an EMBL/GenBank/DDBJ whole genome shotgun (WGS) entry which is preliminary data.</text>
</comment>
<name>A0AAV4N614_CAEEX</name>
<gene>
    <name evidence="1" type="ORF">CEXT_214271</name>
</gene>
<protein>
    <submittedName>
        <fullName evidence="1">Uncharacterized protein</fullName>
    </submittedName>
</protein>
<dbReference type="Proteomes" id="UP001054945">
    <property type="component" value="Unassembled WGS sequence"/>
</dbReference>
<organism evidence="1 2">
    <name type="scientific">Caerostris extrusa</name>
    <name type="common">Bark spider</name>
    <name type="synonym">Caerostris bankana</name>
    <dbReference type="NCBI Taxonomy" id="172846"/>
    <lineage>
        <taxon>Eukaryota</taxon>
        <taxon>Metazoa</taxon>
        <taxon>Ecdysozoa</taxon>
        <taxon>Arthropoda</taxon>
        <taxon>Chelicerata</taxon>
        <taxon>Arachnida</taxon>
        <taxon>Araneae</taxon>
        <taxon>Araneomorphae</taxon>
        <taxon>Entelegynae</taxon>
        <taxon>Araneoidea</taxon>
        <taxon>Araneidae</taxon>
        <taxon>Caerostris</taxon>
    </lineage>
</organism>
<proteinExistence type="predicted"/>
<evidence type="ECO:0000313" key="1">
    <source>
        <dbReference type="EMBL" id="GIX80154.1"/>
    </source>
</evidence>
<accession>A0AAV4N614</accession>
<reference evidence="1 2" key="1">
    <citation type="submission" date="2021-06" db="EMBL/GenBank/DDBJ databases">
        <title>Caerostris extrusa draft genome.</title>
        <authorList>
            <person name="Kono N."/>
            <person name="Arakawa K."/>
        </authorList>
    </citation>
    <scope>NUCLEOTIDE SEQUENCE [LARGE SCALE GENOMIC DNA]</scope>
</reference>